<dbReference type="InterPro" id="IPR012347">
    <property type="entry name" value="Ferritin-like"/>
</dbReference>
<accession>A0A9X1YNK6</accession>
<proteinExistence type="predicted"/>
<evidence type="ECO:0000256" key="1">
    <source>
        <dbReference type="SAM" id="SignalP"/>
    </source>
</evidence>
<dbReference type="PANTHER" id="PTHR38593">
    <property type="entry name" value="BLR2558 PROTEIN"/>
    <property type="match status" value="1"/>
</dbReference>
<dbReference type="Pfam" id="PF13628">
    <property type="entry name" value="DUF4142"/>
    <property type="match status" value="1"/>
</dbReference>
<name>A0A9X1YNK6_9BURK</name>
<evidence type="ECO:0000313" key="4">
    <source>
        <dbReference type="Proteomes" id="UP001139353"/>
    </source>
</evidence>
<keyword evidence="4" id="KW-1185">Reference proteome</keyword>
<evidence type="ECO:0000259" key="2">
    <source>
        <dbReference type="Pfam" id="PF13628"/>
    </source>
</evidence>
<sequence>MKSRSLTLLSTATLALAMSLGAHAADAGKLSGQDKSFLKDAAEGGNAEVEGSKVALDKSGSADVKTFAQMMVDDHGKAGTELKGLADQKGVKVSDTPSMTKKTEIKLLSERKGSSFDQHYADSIGVKAHQDTIKLFQKEVDKGSDADVKAWASKTLPTLQHHLEAAQALKAKTDAEPKS</sequence>
<reference evidence="3" key="1">
    <citation type="submission" date="2021-11" db="EMBL/GenBank/DDBJ databases">
        <title>BS-T2-15 a new species belonging to the Comamonadaceae family isolated from the soil of a French oak forest.</title>
        <authorList>
            <person name="Mieszkin S."/>
            <person name="Alain K."/>
        </authorList>
    </citation>
    <scope>NUCLEOTIDE SEQUENCE</scope>
    <source>
        <strain evidence="3">BS-T2-15</strain>
    </source>
</reference>
<dbReference type="InterPro" id="IPR025419">
    <property type="entry name" value="DUF4142"/>
</dbReference>
<organism evidence="3 4">
    <name type="scientific">Scleromatobacter humisilvae</name>
    <dbReference type="NCBI Taxonomy" id="2897159"/>
    <lineage>
        <taxon>Bacteria</taxon>
        <taxon>Pseudomonadati</taxon>
        <taxon>Pseudomonadota</taxon>
        <taxon>Betaproteobacteria</taxon>
        <taxon>Burkholderiales</taxon>
        <taxon>Sphaerotilaceae</taxon>
        <taxon>Scleromatobacter</taxon>
    </lineage>
</organism>
<dbReference type="PANTHER" id="PTHR38593:SF1">
    <property type="entry name" value="BLR2558 PROTEIN"/>
    <property type="match status" value="1"/>
</dbReference>
<dbReference type="RefSeq" id="WP_275684290.1">
    <property type="nucleotide sequence ID" value="NZ_JAJLJH010000007.1"/>
</dbReference>
<feature type="chain" id="PRO_5040758331" evidence="1">
    <location>
        <begin position="25"/>
        <end position="179"/>
    </location>
</feature>
<dbReference type="Proteomes" id="UP001139353">
    <property type="component" value="Unassembled WGS sequence"/>
</dbReference>
<feature type="domain" description="DUF4142" evidence="2">
    <location>
        <begin position="33"/>
        <end position="169"/>
    </location>
</feature>
<dbReference type="AlphaFoldDB" id="A0A9X1YNK6"/>
<comment type="caution">
    <text evidence="3">The sequence shown here is derived from an EMBL/GenBank/DDBJ whole genome shotgun (WGS) entry which is preliminary data.</text>
</comment>
<feature type="signal peptide" evidence="1">
    <location>
        <begin position="1"/>
        <end position="24"/>
    </location>
</feature>
<protein>
    <submittedName>
        <fullName evidence="3">DUF4142 domain-containing protein</fullName>
    </submittedName>
</protein>
<dbReference type="Gene3D" id="1.20.1260.10">
    <property type="match status" value="1"/>
</dbReference>
<gene>
    <name evidence="3" type="ORF">LPC04_21320</name>
</gene>
<dbReference type="EMBL" id="JAJLJH010000007">
    <property type="protein sequence ID" value="MCK9688255.1"/>
    <property type="molecule type" value="Genomic_DNA"/>
</dbReference>
<keyword evidence="1" id="KW-0732">Signal</keyword>
<evidence type="ECO:0000313" key="3">
    <source>
        <dbReference type="EMBL" id="MCK9688255.1"/>
    </source>
</evidence>